<evidence type="ECO:0000256" key="2">
    <source>
        <dbReference type="ARBA" id="ARBA00022741"/>
    </source>
</evidence>
<dbReference type="GO" id="GO:0005741">
    <property type="term" value="C:mitochondrial outer membrane"/>
    <property type="evidence" value="ECO:0007669"/>
    <property type="project" value="UniProtKB-SubCell"/>
</dbReference>
<evidence type="ECO:0000313" key="7">
    <source>
        <dbReference type="EMBL" id="KAG7405603.1"/>
    </source>
</evidence>
<evidence type="ECO:0000256" key="1">
    <source>
        <dbReference type="ARBA" id="ARBA00004572"/>
    </source>
</evidence>
<dbReference type="Pfam" id="PF00004">
    <property type="entry name" value="AAA"/>
    <property type="match status" value="1"/>
</dbReference>
<dbReference type="EMBL" id="JAELUQ010000012">
    <property type="protein sequence ID" value="KAG7405603.1"/>
    <property type="molecule type" value="Genomic_DNA"/>
</dbReference>
<keyword evidence="2" id="KW-0547">Nucleotide-binding</keyword>
<dbReference type="InterPro" id="IPR003593">
    <property type="entry name" value="AAA+_ATPase"/>
</dbReference>
<dbReference type="PANTHER" id="PTHR45644">
    <property type="entry name" value="AAA ATPASE, PUTATIVE (AFU_ORTHOLOGUE AFUA_2G12920)-RELATED-RELATED"/>
    <property type="match status" value="1"/>
</dbReference>
<evidence type="ECO:0000259" key="6">
    <source>
        <dbReference type="SMART" id="SM00382"/>
    </source>
</evidence>
<dbReference type="PANTHER" id="PTHR45644:SF56">
    <property type="entry name" value="AAA ATPASE, PUTATIVE (AFU_ORTHOLOGUE AFUA_2G12920)-RELATED"/>
    <property type="match status" value="1"/>
</dbReference>
<keyword evidence="4" id="KW-0067">ATP-binding</keyword>
<dbReference type="AlphaFoldDB" id="A0A8J5TQ73"/>
<sequence length="859" mass="96748">MASQRDTLEGTQDSSTPKLSDTAPATTKDATPRVNGDTSPVRTTSVVLNKTDNGKAICESAYGKSLEPNTIMSSEAEHLNEQAWAKLDLQSAAPWWLAQNFYNHTQLQSEPLPIALYQNTTMLSTTKPDKKRDTYRYQLHSEIFEELSTMTVTSLRSNLQAEARIIIRCPADNGQFFLEAVIKLLAQRLGALLICFDAQDIADLKDIQQVSHCANKMESLPYVSYTSQRDRVTLSTGQTFWVTGFGRSDHLQKLFLAMFDCIEKPSIERDEPSKATSNSVLDHADNDNSDTTEKASLSPLKEAQRVIFYVRDFRAIVSTKTGRDVMYSLNNAIIQRRQAGHPVVWIAGDCSSKRFYGSLDAGDCWLDESQVVDVTPPGSAIQRAVLTADQPRWNLENNIRSLKRMLRDRSSHEGSPVEPLAEWQAEWNLKDKDKYRRLITSLEASIWPSEVIAATVKCICGQTPKASPVTEADIAKAILTRDISRAENQEHARRYIATEDFPKPPDMEDPDDTIDPDEIIDDVLGPIDGENAYLQCVKEGLVKPGKFNVHFNDIVVAPKIKEAVQRLVRFSIQQQREFAYGILRNHRVPGILLYGPPGTGKTMMAKAVATESNCVTMEISGAQILQSKVGQSEKIIEVVFHVARRLARRHPCIVLLDEADSVLVRRTERTNSWESSMVNQFLHEWDKLVSTKERTFVIVSTNRPQDIDDAILRRLPQRLHIGLPGQEERLAILNHYLKCENKDNEVNLEDLVTKTESYSGSDLKNICIYAALHASEEQMLKPSITPQGLPKPKRILRKGHFEMAIGDARPSVSNIMLSDIHRFETMYGADIVQKGSLRRLVSAKQIGLKFQRWIFTIRT</sequence>
<dbReference type="Pfam" id="PF17862">
    <property type="entry name" value="AAA_lid_3"/>
    <property type="match status" value="1"/>
</dbReference>
<dbReference type="SMART" id="SM00382">
    <property type="entry name" value="AAA"/>
    <property type="match status" value="1"/>
</dbReference>
<feature type="region of interest" description="Disordered" evidence="5">
    <location>
        <begin position="269"/>
        <end position="296"/>
    </location>
</feature>
<feature type="compositionally biased region" description="Polar residues" evidence="5">
    <location>
        <begin position="1"/>
        <end position="19"/>
    </location>
</feature>
<protein>
    <submittedName>
        <fullName evidence="7">ATPase family AAA domain-containing protein 1-A</fullName>
    </submittedName>
</protein>
<keyword evidence="3" id="KW-0496">Mitochondrion</keyword>
<feature type="domain" description="AAA+ ATPase" evidence="6">
    <location>
        <begin position="587"/>
        <end position="725"/>
    </location>
</feature>
<dbReference type="InterPro" id="IPR051701">
    <property type="entry name" value="Mito_OM_Translocase_MSP1"/>
</dbReference>
<evidence type="ECO:0000313" key="8">
    <source>
        <dbReference type="Proteomes" id="UP000694050"/>
    </source>
</evidence>
<proteinExistence type="predicted"/>
<dbReference type="InterPro" id="IPR003959">
    <property type="entry name" value="ATPase_AAA_core"/>
</dbReference>
<dbReference type="Proteomes" id="UP000694050">
    <property type="component" value="Unassembled WGS sequence"/>
</dbReference>
<dbReference type="GO" id="GO:0016887">
    <property type="term" value="F:ATP hydrolysis activity"/>
    <property type="evidence" value="ECO:0007669"/>
    <property type="project" value="InterPro"/>
</dbReference>
<reference evidence="7" key="1">
    <citation type="submission" date="2021-04" db="EMBL/GenBank/DDBJ databases">
        <title>First draft genome resource for Brassicaceae pathogens Fusarium oxysporum f. sp. raphani and Fusarium oxysporum f. sp. rapae.</title>
        <authorList>
            <person name="Asai S."/>
        </authorList>
    </citation>
    <scope>NUCLEOTIDE SEQUENCE</scope>
    <source>
        <strain evidence="7">Tf1208</strain>
    </source>
</reference>
<keyword evidence="3" id="KW-0472">Membrane</keyword>
<feature type="compositionally biased region" description="Polar residues" evidence="5">
    <location>
        <begin position="36"/>
        <end position="45"/>
    </location>
</feature>
<organism evidence="7 8">
    <name type="scientific">Fusarium oxysporum f. sp. rapae</name>
    <dbReference type="NCBI Taxonomy" id="485398"/>
    <lineage>
        <taxon>Eukaryota</taxon>
        <taxon>Fungi</taxon>
        <taxon>Dikarya</taxon>
        <taxon>Ascomycota</taxon>
        <taxon>Pezizomycotina</taxon>
        <taxon>Sordariomycetes</taxon>
        <taxon>Hypocreomycetidae</taxon>
        <taxon>Hypocreales</taxon>
        <taxon>Nectriaceae</taxon>
        <taxon>Fusarium</taxon>
        <taxon>Fusarium oxysporum species complex</taxon>
    </lineage>
</organism>
<keyword evidence="3" id="KW-1000">Mitochondrion outer membrane</keyword>
<gene>
    <name evidence="7" type="primary">atad1a-2</name>
    <name evidence="7" type="ORF">Forpe1208_v014543</name>
</gene>
<feature type="region of interest" description="Disordered" evidence="5">
    <location>
        <begin position="1"/>
        <end position="45"/>
    </location>
</feature>
<evidence type="ECO:0000256" key="4">
    <source>
        <dbReference type="ARBA" id="ARBA00022840"/>
    </source>
</evidence>
<dbReference type="GO" id="GO:0005524">
    <property type="term" value="F:ATP binding"/>
    <property type="evidence" value="ECO:0007669"/>
    <property type="project" value="UniProtKB-KW"/>
</dbReference>
<name>A0A8J5TQ73_FUSOX</name>
<accession>A0A8J5TQ73</accession>
<comment type="subcellular location">
    <subcellularLocation>
        <location evidence="1">Mitochondrion outer membrane</location>
        <topology evidence="1">Single-pass membrane protein</topology>
    </subcellularLocation>
</comment>
<dbReference type="InterPro" id="IPR041569">
    <property type="entry name" value="AAA_lid_3"/>
</dbReference>
<evidence type="ECO:0000256" key="5">
    <source>
        <dbReference type="SAM" id="MobiDB-lite"/>
    </source>
</evidence>
<comment type="caution">
    <text evidence="7">The sequence shown here is derived from an EMBL/GenBank/DDBJ whole genome shotgun (WGS) entry which is preliminary data.</text>
</comment>
<evidence type="ECO:0000256" key="3">
    <source>
        <dbReference type="ARBA" id="ARBA00022787"/>
    </source>
</evidence>